<dbReference type="Gene3D" id="2.60.120.260">
    <property type="entry name" value="Galactose-binding domain-like"/>
    <property type="match status" value="1"/>
</dbReference>
<dbReference type="Proteomes" id="UP001142175">
    <property type="component" value="Unassembled WGS sequence"/>
</dbReference>
<dbReference type="PROSITE" id="PS51257">
    <property type="entry name" value="PROKAR_LIPOPROTEIN"/>
    <property type="match status" value="1"/>
</dbReference>
<dbReference type="RefSeq" id="WP_258423517.1">
    <property type="nucleotide sequence ID" value="NZ_JANSUY010000008.1"/>
</dbReference>
<evidence type="ECO:0008006" key="3">
    <source>
        <dbReference type="Google" id="ProtNLM"/>
    </source>
</evidence>
<organism evidence="1 2">
    <name type="scientific">Aquiflexum gelatinilyticum</name>
    <dbReference type="NCBI Taxonomy" id="2961943"/>
    <lineage>
        <taxon>Bacteria</taxon>
        <taxon>Pseudomonadati</taxon>
        <taxon>Bacteroidota</taxon>
        <taxon>Cytophagia</taxon>
        <taxon>Cytophagales</taxon>
        <taxon>Cyclobacteriaceae</taxon>
        <taxon>Aquiflexum</taxon>
    </lineage>
</organism>
<evidence type="ECO:0000313" key="1">
    <source>
        <dbReference type="EMBL" id="MCR9015655.1"/>
    </source>
</evidence>
<evidence type="ECO:0000313" key="2">
    <source>
        <dbReference type="Proteomes" id="UP001142175"/>
    </source>
</evidence>
<reference evidence="1" key="1">
    <citation type="submission" date="2022-08" db="EMBL/GenBank/DDBJ databases">
        <authorList>
            <person name="Zhang D."/>
        </authorList>
    </citation>
    <scope>NUCLEOTIDE SEQUENCE</scope>
    <source>
        <strain evidence="1">XJ19-11</strain>
    </source>
</reference>
<name>A0A9X2PBF9_9BACT</name>
<comment type="caution">
    <text evidence="1">The sequence shown here is derived from an EMBL/GenBank/DDBJ whole genome shotgun (WGS) entry which is preliminary data.</text>
</comment>
<sequence length="195" mass="21641">MKRISLLIPIFALFISCTEDDGLPVNTQLLKNSDLESPDGSISPWVPVTEPGFNLGSSTEVFRSSKKSLFIENSDSLNTNSATWRQSYNGPMPSKGMKLVLRAHLKGDNIELKGPESNVFISIRVFPVEDSNGNTFGRYVTTQNQIGVSGTFEWTQLRLTLPNTPEEVDNIVVYLVMGSRTTGKIYFDDITLTVE</sequence>
<accession>A0A9X2PBF9</accession>
<gene>
    <name evidence="1" type="ORF">NU887_11465</name>
</gene>
<dbReference type="EMBL" id="JANSUY010000008">
    <property type="protein sequence ID" value="MCR9015655.1"/>
    <property type="molecule type" value="Genomic_DNA"/>
</dbReference>
<dbReference type="AlphaFoldDB" id="A0A9X2PBF9"/>
<keyword evidence="2" id="KW-1185">Reference proteome</keyword>
<proteinExistence type="predicted"/>
<protein>
    <recommendedName>
        <fullName evidence="3">CBM-cenC domain-containing protein</fullName>
    </recommendedName>
</protein>